<gene>
    <name evidence="2" type="ORF">NNL38_09510</name>
</gene>
<dbReference type="EMBL" id="CP101508">
    <property type="protein sequence ID" value="UTV26603.1"/>
    <property type="molecule type" value="Genomic_DNA"/>
</dbReference>
<reference evidence="2" key="1">
    <citation type="submission" date="2022-07" db="EMBL/GenBank/DDBJ databases">
        <title>Genome sequencing of Photobacterium atrarenae GJH2-4.</title>
        <authorList>
            <person name="Park S.-J."/>
        </authorList>
    </citation>
    <scope>NUCLEOTIDE SEQUENCE</scope>
    <source>
        <strain evidence="2">GJH2-4</strain>
    </source>
</reference>
<name>A0ABY5GBN4_9GAMM</name>
<dbReference type="Pfam" id="PF08867">
    <property type="entry name" value="FRG"/>
    <property type="match status" value="1"/>
</dbReference>
<accession>A0ABY5GBN4</accession>
<organism evidence="2 3">
    <name type="scientific">Photobacterium atrarenae</name>
    <dbReference type="NCBI Taxonomy" id="865757"/>
    <lineage>
        <taxon>Bacteria</taxon>
        <taxon>Pseudomonadati</taxon>
        <taxon>Pseudomonadota</taxon>
        <taxon>Gammaproteobacteria</taxon>
        <taxon>Vibrionales</taxon>
        <taxon>Vibrionaceae</taxon>
        <taxon>Photobacterium</taxon>
    </lineage>
</organism>
<feature type="domain" description="FRG" evidence="1">
    <location>
        <begin position="23"/>
        <end position="123"/>
    </location>
</feature>
<dbReference type="SMART" id="SM00901">
    <property type="entry name" value="FRG"/>
    <property type="match status" value="1"/>
</dbReference>
<dbReference type="RefSeq" id="WP_255387813.1">
    <property type="nucleotide sequence ID" value="NZ_CP101508.1"/>
</dbReference>
<evidence type="ECO:0000313" key="3">
    <source>
        <dbReference type="Proteomes" id="UP001057998"/>
    </source>
</evidence>
<evidence type="ECO:0000259" key="1">
    <source>
        <dbReference type="SMART" id="SM00901"/>
    </source>
</evidence>
<dbReference type="InterPro" id="IPR014966">
    <property type="entry name" value="FRG-dom"/>
</dbReference>
<keyword evidence="3" id="KW-1185">Reference proteome</keyword>
<sequence>MQTSTYIGSVSGYLAAVRELTADSELILFRGQPNRRRALLPPIARNNRPISTAVERHMLAMFQQYGEFSPKGAAAGGDRVCDWHLLSQAQQFGMKTRLLAWSQNPLIALWFACQRGAAEPYVYLLRADGLDDVDFATDPLAISQTRVFSPLAARPEATAQRSWYSIHPALTTEAYPEAARGAGFVPLEQELHGRDRLLEIPLLPAMKSKLLADLATFGITERTVYPGLNGLCQHLNAWLTGESAGAGIGAAKSEPGEVSNPPHVMEGELRGCSGKLPKALAYRAVASALTGTISSGHPPSGLRQYRRQYTADFDFD</sequence>
<evidence type="ECO:0000313" key="2">
    <source>
        <dbReference type="EMBL" id="UTV26603.1"/>
    </source>
</evidence>
<protein>
    <submittedName>
        <fullName evidence="2">FRG domain-containing protein</fullName>
    </submittedName>
</protein>
<dbReference type="Proteomes" id="UP001057998">
    <property type="component" value="Chromosome 1"/>
</dbReference>
<proteinExistence type="predicted"/>